<keyword evidence="6" id="KW-0067">ATP-binding</keyword>
<dbReference type="GO" id="GO:0070478">
    <property type="term" value="P:nuclear-transcribed mRNA catabolic process, 3'-5' exonucleolytic nonsense-mediated decay"/>
    <property type="evidence" value="ECO:0007669"/>
    <property type="project" value="TreeGrafter"/>
</dbReference>
<dbReference type="Pfam" id="PF00271">
    <property type="entry name" value="Helicase_C"/>
    <property type="match status" value="1"/>
</dbReference>
<dbReference type="Proteomes" id="UP000299102">
    <property type="component" value="Unassembled WGS sequence"/>
</dbReference>
<keyword evidence="4" id="KW-0378">Hydrolase</keyword>
<dbReference type="SMART" id="SM01142">
    <property type="entry name" value="DSHCT"/>
    <property type="match status" value="1"/>
</dbReference>
<evidence type="ECO:0000256" key="3">
    <source>
        <dbReference type="ARBA" id="ARBA00022741"/>
    </source>
</evidence>
<dbReference type="FunFam" id="3.40.50.300:FF:000354">
    <property type="entry name" value="ATP-dependent RNA helicase SKI2"/>
    <property type="match status" value="1"/>
</dbReference>
<comment type="caution">
    <text evidence="11">The sequence shown here is derived from an EMBL/GenBank/DDBJ whole genome shotgun (WGS) entry which is preliminary data.</text>
</comment>
<protein>
    <submittedName>
        <fullName evidence="11">Helicase SKI2W</fullName>
    </submittedName>
</protein>
<dbReference type="InterPro" id="IPR011545">
    <property type="entry name" value="DEAD/DEAH_box_helicase_dom"/>
</dbReference>
<keyword evidence="3" id="KW-0547">Nucleotide-binding</keyword>
<dbReference type="GO" id="GO:0003724">
    <property type="term" value="F:RNA helicase activity"/>
    <property type="evidence" value="ECO:0007669"/>
    <property type="project" value="UniProtKB-EC"/>
</dbReference>
<evidence type="ECO:0000256" key="1">
    <source>
        <dbReference type="ARBA" id="ARBA00004496"/>
    </source>
</evidence>
<dbReference type="GO" id="GO:0005524">
    <property type="term" value="F:ATP binding"/>
    <property type="evidence" value="ECO:0007669"/>
    <property type="project" value="UniProtKB-KW"/>
</dbReference>
<keyword evidence="2" id="KW-0963">Cytoplasm</keyword>
<organism evidence="11 12">
    <name type="scientific">Eumeta variegata</name>
    <name type="common">Bagworm moth</name>
    <name type="synonym">Eumeta japonica</name>
    <dbReference type="NCBI Taxonomy" id="151549"/>
    <lineage>
        <taxon>Eukaryota</taxon>
        <taxon>Metazoa</taxon>
        <taxon>Ecdysozoa</taxon>
        <taxon>Arthropoda</taxon>
        <taxon>Hexapoda</taxon>
        <taxon>Insecta</taxon>
        <taxon>Pterygota</taxon>
        <taxon>Neoptera</taxon>
        <taxon>Endopterygota</taxon>
        <taxon>Lepidoptera</taxon>
        <taxon>Glossata</taxon>
        <taxon>Ditrysia</taxon>
        <taxon>Tineoidea</taxon>
        <taxon>Psychidae</taxon>
        <taxon>Oiketicinae</taxon>
        <taxon>Eumeta</taxon>
    </lineage>
</organism>
<dbReference type="Pfam" id="PF17911">
    <property type="entry name" value="Ski2_N"/>
    <property type="match status" value="1"/>
</dbReference>
<accession>A0A4C1WTZ6</accession>
<dbReference type="PROSITE" id="PS51192">
    <property type="entry name" value="HELICASE_ATP_BIND_1"/>
    <property type="match status" value="1"/>
</dbReference>
<dbReference type="STRING" id="151549.A0A4C1WTZ6"/>
<dbReference type="Gene3D" id="1.10.3380.30">
    <property type="match status" value="1"/>
</dbReference>
<evidence type="ECO:0000256" key="4">
    <source>
        <dbReference type="ARBA" id="ARBA00022801"/>
    </source>
</evidence>
<keyword evidence="5 11" id="KW-0347">Helicase</keyword>
<dbReference type="GO" id="GO:0055087">
    <property type="term" value="C:Ski complex"/>
    <property type="evidence" value="ECO:0007669"/>
    <property type="project" value="TreeGrafter"/>
</dbReference>
<evidence type="ECO:0000256" key="5">
    <source>
        <dbReference type="ARBA" id="ARBA00022806"/>
    </source>
</evidence>
<dbReference type="PIRSF" id="PIRSF005198">
    <property type="entry name" value="Antiviral_helicase_SKI2"/>
    <property type="match status" value="1"/>
</dbReference>
<comment type="catalytic activity">
    <reaction evidence="8">
        <text>ATP + H2O = ADP + phosphate + H(+)</text>
        <dbReference type="Rhea" id="RHEA:13065"/>
        <dbReference type="ChEBI" id="CHEBI:15377"/>
        <dbReference type="ChEBI" id="CHEBI:15378"/>
        <dbReference type="ChEBI" id="CHEBI:30616"/>
        <dbReference type="ChEBI" id="CHEBI:43474"/>
        <dbReference type="ChEBI" id="CHEBI:456216"/>
        <dbReference type="EC" id="3.6.4.13"/>
    </reaction>
</comment>
<evidence type="ECO:0000256" key="6">
    <source>
        <dbReference type="ARBA" id="ARBA00022840"/>
    </source>
</evidence>
<feature type="domain" description="Helicase ATP-binding" evidence="9">
    <location>
        <begin position="323"/>
        <end position="479"/>
    </location>
</feature>
<dbReference type="InterPro" id="IPR016438">
    <property type="entry name" value="SKI2-like"/>
</dbReference>
<dbReference type="OrthoDB" id="64767at2759"/>
<dbReference type="SMART" id="SM00490">
    <property type="entry name" value="HELICc"/>
    <property type="match status" value="1"/>
</dbReference>
<evidence type="ECO:0000256" key="7">
    <source>
        <dbReference type="ARBA" id="ARBA00022884"/>
    </source>
</evidence>
<dbReference type="SMART" id="SM00487">
    <property type="entry name" value="DEXDc"/>
    <property type="match status" value="1"/>
</dbReference>
<reference evidence="11 12" key="1">
    <citation type="journal article" date="2019" name="Commun. Biol.">
        <title>The bagworm genome reveals a unique fibroin gene that provides high tensile strength.</title>
        <authorList>
            <person name="Kono N."/>
            <person name="Nakamura H."/>
            <person name="Ohtoshi R."/>
            <person name="Tomita M."/>
            <person name="Numata K."/>
            <person name="Arakawa K."/>
        </authorList>
    </citation>
    <scope>NUCLEOTIDE SEQUENCE [LARGE SCALE GENOMIC DNA]</scope>
</reference>
<dbReference type="InterPro" id="IPR027417">
    <property type="entry name" value="P-loop_NTPase"/>
</dbReference>
<name>A0A4C1WTZ6_EUMVA</name>
<keyword evidence="7" id="KW-0694">RNA-binding</keyword>
<dbReference type="GO" id="GO:0003723">
    <property type="term" value="F:RNA binding"/>
    <property type="evidence" value="ECO:0007669"/>
    <property type="project" value="UniProtKB-KW"/>
</dbReference>
<dbReference type="PANTHER" id="PTHR12131">
    <property type="entry name" value="ATP-DEPENDENT RNA AND DNA HELICASE"/>
    <property type="match status" value="1"/>
</dbReference>
<dbReference type="Gene3D" id="3.40.50.300">
    <property type="entry name" value="P-loop containing nucleotide triphosphate hydrolases"/>
    <property type="match status" value="3"/>
</dbReference>
<dbReference type="SUPFAM" id="SSF52540">
    <property type="entry name" value="P-loop containing nucleoside triphosphate hydrolases"/>
    <property type="match status" value="1"/>
</dbReference>
<comment type="subcellular location">
    <subcellularLocation>
        <location evidence="1">Cytoplasm</location>
    </subcellularLocation>
</comment>
<evidence type="ECO:0000259" key="10">
    <source>
        <dbReference type="PROSITE" id="PS51194"/>
    </source>
</evidence>
<dbReference type="PROSITE" id="PS51194">
    <property type="entry name" value="HELICASE_CTER"/>
    <property type="match status" value="1"/>
</dbReference>
<dbReference type="InterPro" id="IPR012961">
    <property type="entry name" value="Ski2/MTR4_C"/>
</dbReference>
<evidence type="ECO:0000259" key="9">
    <source>
        <dbReference type="PROSITE" id="PS51192"/>
    </source>
</evidence>
<evidence type="ECO:0000313" key="11">
    <source>
        <dbReference type="EMBL" id="GBP54350.1"/>
    </source>
</evidence>
<evidence type="ECO:0000313" key="12">
    <source>
        <dbReference type="Proteomes" id="UP000299102"/>
    </source>
</evidence>
<dbReference type="InterPro" id="IPR050699">
    <property type="entry name" value="RNA-DNA_Helicase"/>
</dbReference>
<dbReference type="InterPro" id="IPR001650">
    <property type="entry name" value="Helicase_C-like"/>
</dbReference>
<sequence>MLKSPRSVKAPPTFKDLNERVKEYLLCPEKLPIHEWGRTMNSWPREVKIESLLDADEDEREPDSTLRVVRDLLTGEIVGLEEIELDNDEYKDSLSMSRPPLPPNYATLGTATQIPFLPAGFEGEFDQFLQATTYKTNFNLDSDHDEVGKFFGENILTAPPGIKDGVIFAEDGCSVLNKENEVPGHNQKTNMNINLESKFEWKKALSETTQFIDIWKDEDNVPKIKSKDIPKLPKIKMQSEFQLDDDLFENNINYQPVVIPKISEESEMPMLNISSSNNRTNVTSMRWAEIIDISQPVPDFNEKVKIPAMRWPFELDTFQKQAILKLEEKHHLFVAAHTSAGKTIVAEYAIAMSRRNFTRTIYTSPTKALSNQKYKDFSETFEEVGLLTGDFQINANASCLVMTTEILRSMLYRGSDVTRDLEFVIFDEVHYINHPERGHVWEEVLILLPAHVTIVMLSATAPNTLEFADWVGRTKKKKVYVVSTQKRPVPLCHYLYTARTRSRARNYGGRRERGHHTEGLCFGSESVRLDPDHSRIDQRVRNLSPRKPHAPCLGEHVKLPVADVVLNSFQSAPGWRGSSTLKAHLSEMSIVGDCLNSGGGGAKNLFLVVDRNGDFQLKGYNCAVANTKTNEPVKHKNFGLEEQAMWISFVHHLKENDKLPVVAFTLSRNRVEINALQGYVVANSCEMNSYNKLDTPKRCDQNAANLLSLNLTTAVEKCFIRNFLQKCLQKLKESDRSLPQVKILFATETFAMGVNMPARTIVFEHIDKYDGLQRRLLTPAEYIQMAGRAGRRGIDETGTVIILCKDGVPDLGDLREVMIGVPQTLTSQFRLTYAMILSLLRTTPVSVECMVQRSFREISHIEKYERQLRLAEKEYSEKCGTPLPLHLSSMVRFYNIGTAYIDAINKIMPIALGQPAVAKEILPGRIVVVTVGPNINQLAIVLSKTASRRTPYKILLLNTPKLDENSEKYDFEMDDHWYRLLSLYAYMGTEDPTLDHIILCVEVKNIVAITKITLLIDVNAIIQDWEKRQMSRFKNAPMSPSCLAAVRELSQLSCSVRAGATRLDCLNLSLALAGYKGEIRTDCEKIDKLTKQLASIEKNVNTANFKSDLAVVYRRILVEKKRDKYKRLLSSEDLNLYADYQNRLTVLRELNYVDKNGDISLKGRVACTMGSRNELILTEILFRNVFADKTPAEIAALLSCFVFQAKTRVPHVLTEKLMEGVQTIERIDAELLTIGNKYKVREFEFVSGRLNFGLVRVVYEWALEKSFAEIMDHTDVQEGIIVRCMQQLHEVYASAKLLISLIIGTTKSCWNRLNLENIILQHTKLYRFELPANDMMRRCNTPRSFLLLPRRLPILRHCDAFGTNFTAAEFRALYSTSEGLTIKLDTILEFTWSRMLRCGEKYEIWAADVQ</sequence>
<dbReference type="InterPro" id="IPR040801">
    <property type="entry name" value="Ski2_N"/>
</dbReference>
<feature type="domain" description="Helicase C-terminal" evidence="10">
    <location>
        <begin position="632"/>
        <end position="840"/>
    </location>
</feature>
<dbReference type="InterPro" id="IPR014001">
    <property type="entry name" value="Helicase_ATP-bd"/>
</dbReference>
<dbReference type="GO" id="GO:0016787">
    <property type="term" value="F:hydrolase activity"/>
    <property type="evidence" value="ECO:0007669"/>
    <property type="project" value="UniProtKB-KW"/>
</dbReference>
<proteinExistence type="predicted"/>
<evidence type="ECO:0000256" key="8">
    <source>
        <dbReference type="ARBA" id="ARBA00047984"/>
    </source>
</evidence>
<gene>
    <name evidence="11" type="primary">SKIV2L</name>
    <name evidence="11" type="ORF">EVAR_38585_1</name>
</gene>
<evidence type="ECO:0000256" key="2">
    <source>
        <dbReference type="ARBA" id="ARBA00022490"/>
    </source>
</evidence>
<dbReference type="EMBL" id="BGZK01000644">
    <property type="protein sequence ID" value="GBP54350.1"/>
    <property type="molecule type" value="Genomic_DNA"/>
</dbReference>
<dbReference type="PANTHER" id="PTHR12131:SF1">
    <property type="entry name" value="ATP-DEPENDENT RNA HELICASE SUPV3L1, MITOCHONDRIAL-RELATED"/>
    <property type="match status" value="1"/>
</dbReference>
<dbReference type="Pfam" id="PF08148">
    <property type="entry name" value="DSHCT"/>
    <property type="match status" value="1"/>
</dbReference>
<keyword evidence="12" id="KW-1185">Reference proteome</keyword>
<dbReference type="Pfam" id="PF00270">
    <property type="entry name" value="DEAD"/>
    <property type="match status" value="1"/>
</dbReference>